<sequence>MGELTVGFTLWAAHGQARRHGVMALRGRTALAEVRLGVLVDVGAYKQFGWREPEILAVLVEPSDRCRAGQRQRIGKHDVMRRHVRLGREVIAVVVFEHTFEPRGRACQIREAQFGVGNARERGVECFVFLNAAARHEPGAARRAVAAMAEQDAPVGIADDQIDRDQWCQTHYVKKIALGQHEFSSRSGADQARNVPRAMRGVWIDALGILMMLVIPCEPVRHVCQ</sequence>
<dbReference type="AlphaFoldDB" id="A0A1N7S690"/>
<proteinExistence type="predicted"/>
<reference evidence="1 2" key="1">
    <citation type="submission" date="2016-12" db="EMBL/GenBank/DDBJ databases">
        <authorList>
            <person name="Song W.-J."/>
            <person name="Kurnit D.M."/>
        </authorList>
    </citation>
    <scope>NUCLEOTIDE SEQUENCE [LARGE SCALE GENOMIC DNA]</scope>
    <source>
        <strain evidence="1 2">STM7296</strain>
    </source>
</reference>
<protein>
    <submittedName>
        <fullName evidence="1">Uncharacterized protein</fullName>
    </submittedName>
</protein>
<dbReference type="EMBL" id="CYGX02000038">
    <property type="protein sequence ID" value="SIT42847.1"/>
    <property type="molecule type" value="Genomic_DNA"/>
</dbReference>
<name>A0A1N7S690_9BURK</name>
<organism evidence="1 2">
    <name type="scientific">Paraburkholderia ribeironis</name>
    <dbReference type="NCBI Taxonomy" id="1247936"/>
    <lineage>
        <taxon>Bacteria</taxon>
        <taxon>Pseudomonadati</taxon>
        <taxon>Pseudomonadota</taxon>
        <taxon>Betaproteobacteria</taxon>
        <taxon>Burkholderiales</taxon>
        <taxon>Burkholderiaceae</taxon>
        <taxon>Paraburkholderia</taxon>
    </lineage>
</organism>
<dbReference type="Proteomes" id="UP000187012">
    <property type="component" value="Unassembled WGS sequence"/>
</dbReference>
<gene>
    <name evidence="1" type="ORF">BN2475_380126</name>
</gene>
<keyword evidence="2" id="KW-1185">Reference proteome</keyword>
<evidence type="ECO:0000313" key="1">
    <source>
        <dbReference type="EMBL" id="SIT42847.1"/>
    </source>
</evidence>
<evidence type="ECO:0000313" key="2">
    <source>
        <dbReference type="Proteomes" id="UP000187012"/>
    </source>
</evidence>
<accession>A0A1N7S690</accession>